<dbReference type="AlphaFoldDB" id="A0A917V356"/>
<evidence type="ECO:0008006" key="3">
    <source>
        <dbReference type="Google" id="ProtNLM"/>
    </source>
</evidence>
<dbReference type="RefSeq" id="WP_188911228.1">
    <property type="nucleotide sequence ID" value="NZ_BMMF01000004.1"/>
</dbReference>
<keyword evidence="2" id="KW-1185">Reference proteome</keyword>
<dbReference type="Gene3D" id="6.10.10.120">
    <property type="entry name" value="Antitoxin ParD1-like"/>
    <property type="match status" value="1"/>
</dbReference>
<dbReference type="InterPro" id="IPR038296">
    <property type="entry name" value="ParD_sf"/>
</dbReference>
<organism evidence="1 2">
    <name type="scientific">Salinarimonas ramus</name>
    <dbReference type="NCBI Taxonomy" id="690164"/>
    <lineage>
        <taxon>Bacteria</taxon>
        <taxon>Pseudomonadati</taxon>
        <taxon>Pseudomonadota</taxon>
        <taxon>Alphaproteobacteria</taxon>
        <taxon>Hyphomicrobiales</taxon>
        <taxon>Salinarimonadaceae</taxon>
        <taxon>Salinarimonas</taxon>
    </lineage>
</organism>
<reference evidence="1 2" key="1">
    <citation type="journal article" date="2014" name="Int. J. Syst. Evol. Microbiol.">
        <title>Complete genome sequence of Corynebacterium casei LMG S-19264T (=DSM 44701T), isolated from a smear-ripened cheese.</title>
        <authorList>
            <consortium name="US DOE Joint Genome Institute (JGI-PGF)"/>
            <person name="Walter F."/>
            <person name="Albersmeier A."/>
            <person name="Kalinowski J."/>
            <person name="Ruckert C."/>
        </authorList>
    </citation>
    <scope>NUCLEOTIDE SEQUENCE [LARGE SCALE GENOMIC DNA]</scope>
    <source>
        <strain evidence="1 2">CGMCC 1.9161</strain>
    </source>
</reference>
<sequence>MSAKTTVTLPDRQRAFLQRKIESGAFASTDDAVVEAIERLIADDADQEFALAGFDDEIRARLDTPESEYLDHAEVFGRPPRTR</sequence>
<name>A0A917V356_9HYPH</name>
<proteinExistence type="predicted"/>
<evidence type="ECO:0000313" key="1">
    <source>
        <dbReference type="EMBL" id="GGK29408.1"/>
    </source>
</evidence>
<dbReference type="EMBL" id="BMMF01000004">
    <property type="protein sequence ID" value="GGK29408.1"/>
    <property type="molecule type" value="Genomic_DNA"/>
</dbReference>
<gene>
    <name evidence="1" type="ORF">GCM10011322_14730</name>
</gene>
<protein>
    <recommendedName>
        <fullName evidence="3">Antitoxin ParD1/3/4</fullName>
    </recommendedName>
</protein>
<evidence type="ECO:0000313" key="2">
    <source>
        <dbReference type="Proteomes" id="UP000600449"/>
    </source>
</evidence>
<comment type="caution">
    <text evidence="1">The sequence shown here is derived from an EMBL/GenBank/DDBJ whole genome shotgun (WGS) entry which is preliminary data.</text>
</comment>
<dbReference type="Proteomes" id="UP000600449">
    <property type="component" value="Unassembled WGS sequence"/>
</dbReference>
<dbReference type="SUPFAM" id="SSF47598">
    <property type="entry name" value="Ribbon-helix-helix"/>
    <property type="match status" value="1"/>
</dbReference>
<accession>A0A917V356</accession>
<dbReference type="GO" id="GO:0006355">
    <property type="term" value="P:regulation of DNA-templated transcription"/>
    <property type="evidence" value="ECO:0007669"/>
    <property type="project" value="InterPro"/>
</dbReference>
<dbReference type="InterPro" id="IPR010985">
    <property type="entry name" value="Ribbon_hlx_hlx"/>
</dbReference>